<name>A0ABQ7J6F0_9APIC</name>
<feature type="region of interest" description="Disordered" evidence="1">
    <location>
        <begin position="544"/>
        <end position="571"/>
    </location>
</feature>
<organism evidence="3 4">
    <name type="scientific">Cardiosporidium cionae</name>
    <dbReference type="NCBI Taxonomy" id="476202"/>
    <lineage>
        <taxon>Eukaryota</taxon>
        <taxon>Sar</taxon>
        <taxon>Alveolata</taxon>
        <taxon>Apicomplexa</taxon>
        <taxon>Aconoidasida</taxon>
        <taxon>Nephromycida</taxon>
        <taxon>Cardiosporidium</taxon>
    </lineage>
</organism>
<evidence type="ECO:0000313" key="3">
    <source>
        <dbReference type="EMBL" id="KAF8819546.1"/>
    </source>
</evidence>
<dbReference type="Proteomes" id="UP000823046">
    <property type="component" value="Unassembled WGS sequence"/>
</dbReference>
<keyword evidence="4" id="KW-1185">Reference proteome</keyword>
<comment type="caution">
    <text evidence="3">The sequence shown here is derived from an EMBL/GenBank/DDBJ whole genome shotgun (WGS) entry which is preliminary data.</text>
</comment>
<evidence type="ECO:0000256" key="2">
    <source>
        <dbReference type="SAM" id="SignalP"/>
    </source>
</evidence>
<dbReference type="EMBL" id="JADAQX010000701">
    <property type="protein sequence ID" value="KAF8819546.1"/>
    <property type="molecule type" value="Genomic_DNA"/>
</dbReference>
<keyword evidence="2" id="KW-0732">Signal</keyword>
<evidence type="ECO:0000313" key="4">
    <source>
        <dbReference type="Proteomes" id="UP000823046"/>
    </source>
</evidence>
<proteinExistence type="predicted"/>
<protein>
    <submittedName>
        <fullName evidence="3">Uncharacterized protein</fullName>
    </submittedName>
</protein>
<evidence type="ECO:0000256" key="1">
    <source>
        <dbReference type="SAM" id="MobiDB-lite"/>
    </source>
</evidence>
<feature type="signal peptide" evidence="2">
    <location>
        <begin position="1"/>
        <end position="17"/>
    </location>
</feature>
<accession>A0ABQ7J6F0</accession>
<reference evidence="3 4" key="1">
    <citation type="journal article" date="2020" name="bioRxiv">
        <title>Metabolic contributions of an alphaproteobacterial endosymbiont in the apicomplexan Cardiosporidium cionae.</title>
        <authorList>
            <person name="Hunter E.S."/>
            <person name="Paight C.J."/>
            <person name="Lane C.E."/>
        </authorList>
    </citation>
    <scope>NUCLEOTIDE SEQUENCE [LARGE SCALE GENOMIC DNA]</scope>
    <source>
        <strain evidence="3">ESH_2018</strain>
    </source>
</reference>
<gene>
    <name evidence="3" type="ORF">IE077_000865</name>
</gene>
<sequence length="571" mass="65769">MIGCCYLFITSICLINAKQNVRVNSCHGQALPSAIDNPQPRPCCPLPWYFCKNQCPSHVNLPPCYSPTTFWDSYSLSASFMEASRYTSPPGINRALNAPRVHKLLNAGGVSLSAVCTPLSPFSSSNTIRTSRSCLWGLRIHTVPRDVLPPRVALDYETILREADVEEINYGTQLRSTLGKERVMAMDSLDGRIWDRSVLLKQLAYFIQKDDFSMIKRILKENRFILYKEDTPILTRNVLSLLYIRFFCNQTLPTILPRHLLQRKPIEYTLFQTDPREMHHIYENSTNVSLSQAALKAHTDFLDSIVQYTKAMMGIATPLPLKIFANITSSHTEKSRLSAQEAILSRFTLVLKGLWFHGAIGSQNKRNRWKHRRTVDISLLSPHLLPPAVVDHARKQEVNRGFREAVEREDLVTACFYLRRETRLLELAEDPPLVKRFLSLYQVVHSCGKYDEKRLKELRNVWWSTVYQHRVLIKLLEIKSSLTDEEIDAQYEIQLQAYRDRQKQRNVNHWMKRGVNLTDFSYDFSNAKGYDWIPDILGTTPMPIVSEKKKKKKKSTESESDETGTLPDTVT</sequence>
<feature type="chain" id="PRO_5046852727" evidence="2">
    <location>
        <begin position="18"/>
        <end position="571"/>
    </location>
</feature>